<evidence type="ECO:0000313" key="7">
    <source>
        <dbReference type="EMBL" id="GGN71999.1"/>
    </source>
</evidence>
<accession>A0ABQ2K671</accession>
<sequence>MTADAKGRLVVVTGAGSGIGRASTLRLLADGASVVATSRSSEGLKQTAELAALAGFGSALTTAVLDVSDEAEVEHVVGEAISYLGGLDVVVNAAGILRGSHTHEVTVAAWNETIAINLTGTFLVTRTALPALLSSGNAVVINIGSTAASSAHPYMAAYAASKGGMQAFTRTLALEYSKQGLRAVCLLPGGIETKLTLTPDFPADVDRALLTKLRPAIGGGELGAPERVAEVVALLASPASTFITGTEISIDGGAHM</sequence>
<dbReference type="PANTHER" id="PTHR42879:SF2">
    <property type="entry name" value="3-OXOACYL-[ACYL-CARRIER-PROTEIN] REDUCTASE FABG"/>
    <property type="match status" value="1"/>
</dbReference>
<evidence type="ECO:0000313" key="8">
    <source>
        <dbReference type="Proteomes" id="UP000658127"/>
    </source>
</evidence>
<gene>
    <name evidence="7" type="ORF">GCM10011610_12880</name>
</gene>
<dbReference type="InterPro" id="IPR002347">
    <property type="entry name" value="SDR_fam"/>
</dbReference>
<dbReference type="InterPro" id="IPR036291">
    <property type="entry name" value="NAD(P)-bd_dom_sf"/>
</dbReference>
<protein>
    <recommendedName>
        <fullName evidence="4">3-oxoacyl-[acyl-carrier-protein] reductase MabA</fullName>
    </recommendedName>
</protein>
<dbReference type="Pfam" id="PF13561">
    <property type="entry name" value="adh_short_C2"/>
    <property type="match status" value="1"/>
</dbReference>
<keyword evidence="3" id="KW-0964">Secreted</keyword>
<evidence type="ECO:0000256" key="1">
    <source>
        <dbReference type="ARBA" id="ARBA00004191"/>
    </source>
</evidence>
<dbReference type="SMART" id="SM00822">
    <property type="entry name" value="PKS_KR"/>
    <property type="match status" value="1"/>
</dbReference>
<organism evidence="7 8">
    <name type="scientific">Nocardia rhizosphaerihabitans</name>
    <dbReference type="NCBI Taxonomy" id="1691570"/>
    <lineage>
        <taxon>Bacteria</taxon>
        <taxon>Bacillati</taxon>
        <taxon>Actinomycetota</taxon>
        <taxon>Actinomycetes</taxon>
        <taxon>Mycobacteriales</taxon>
        <taxon>Nocardiaceae</taxon>
        <taxon>Nocardia</taxon>
    </lineage>
</organism>
<dbReference type="PROSITE" id="PS00061">
    <property type="entry name" value="ADH_SHORT"/>
    <property type="match status" value="1"/>
</dbReference>
<comment type="caution">
    <text evidence="7">The sequence shown here is derived from an EMBL/GenBank/DDBJ whole genome shotgun (WGS) entry which is preliminary data.</text>
</comment>
<comment type="catalytic activity">
    <reaction evidence="5">
        <text>a (3R)-hydroxyacyl-[ACP] + NADP(+) = a 3-oxoacyl-[ACP] + NADPH + H(+)</text>
        <dbReference type="Rhea" id="RHEA:17397"/>
        <dbReference type="Rhea" id="RHEA-COMP:9916"/>
        <dbReference type="Rhea" id="RHEA-COMP:9945"/>
        <dbReference type="ChEBI" id="CHEBI:15378"/>
        <dbReference type="ChEBI" id="CHEBI:57783"/>
        <dbReference type="ChEBI" id="CHEBI:58349"/>
        <dbReference type="ChEBI" id="CHEBI:78776"/>
        <dbReference type="ChEBI" id="CHEBI:78827"/>
        <dbReference type="EC" id="1.1.1.100"/>
    </reaction>
    <physiologicalReaction direction="right-to-left" evidence="5">
        <dbReference type="Rhea" id="RHEA:17399"/>
    </physiologicalReaction>
</comment>
<dbReference type="InterPro" id="IPR020904">
    <property type="entry name" value="Sc_DH/Rdtase_CS"/>
</dbReference>
<dbReference type="Gene3D" id="3.40.50.720">
    <property type="entry name" value="NAD(P)-binding Rossmann-like Domain"/>
    <property type="match status" value="1"/>
</dbReference>
<evidence type="ECO:0000259" key="6">
    <source>
        <dbReference type="SMART" id="SM00822"/>
    </source>
</evidence>
<evidence type="ECO:0000256" key="5">
    <source>
        <dbReference type="ARBA" id="ARBA00047400"/>
    </source>
</evidence>
<comment type="subcellular location">
    <subcellularLocation>
        <location evidence="1">Secreted</location>
        <location evidence="1">Cell wall</location>
    </subcellularLocation>
</comment>
<reference evidence="8" key="1">
    <citation type="journal article" date="2019" name="Int. J. Syst. Evol. Microbiol.">
        <title>The Global Catalogue of Microorganisms (GCM) 10K type strain sequencing project: providing services to taxonomists for standard genome sequencing and annotation.</title>
        <authorList>
            <consortium name="The Broad Institute Genomics Platform"/>
            <consortium name="The Broad Institute Genome Sequencing Center for Infectious Disease"/>
            <person name="Wu L."/>
            <person name="Ma J."/>
        </authorList>
    </citation>
    <scope>NUCLEOTIDE SEQUENCE [LARGE SCALE GENOMIC DNA]</scope>
    <source>
        <strain evidence="8">CGMCC 4.7329</strain>
    </source>
</reference>
<keyword evidence="8" id="KW-1185">Reference proteome</keyword>
<keyword evidence="3" id="KW-0134">Cell wall</keyword>
<name>A0ABQ2K671_9NOCA</name>
<dbReference type="RefSeq" id="WP_229739582.1">
    <property type="nucleotide sequence ID" value="NZ_BMNE01000001.1"/>
</dbReference>
<evidence type="ECO:0000256" key="3">
    <source>
        <dbReference type="ARBA" id="ARBA00022512"/>
    </source>
</evidence>
<dbReference type="SUPFAM" id="SSF51735">
    <property type="entry name" value="NAD(P)-binding Rossmann-fold domains"/>
    <property type="match status" value="1"/>
</dbReference>
<dbReference type="InterPro" id="IPR057326">
    <property type="entry name" value="KR_dom"/>
</dbReference>
<feature type="domain" description="Ketoreductase" evidence="6">
    <location>
        <begin position="8"/>
        <end position="171"/>
    </location>
</feature>
<dbReference type="EMBL" id="BMNE01000001">
    <property type="protein sequence ID" value="GGN71999.1"/>
    <property type="molecule type" value="Genomic_DNA"/>
</dbReference>
<dbReference type="PRINTS" id="PR00080">
    <property type="entry name" value="SDRFAMILY"/>
</dbReference>
<comment type="similarity">
    <text evidence="2">Belongs to the short-chain dehydrogenases/reductases (SDR) family.</text>
</comment>
<dbReference type="InterPro" id="IPR050259">
    <property type="entry name" value="SDR"/>
</dbReference>
<evidence type="ECO:0000256" key="2">
    <source>
        <dbReference type="ARBA" id="ARBA00006484"/>
    </source>
</evidence>
<dbReference type="PRINTS" id="PR00081">
    <property type="entry name" value="GDHRDH"/>
</dbReference>
<dbReference type="Proteomes" id="UP000658127">
    <property type="component" value="Unassembled WGS sequence"/>
</dbReference>
<proteinExistence type="inferred from homology"/>
<dbReference type="PANTHER" id="PTHR42879">
    <property type="entry name" value="3-OXOACYL-(ACYL-CARRIER-PROTEIN) REDUCTASE"/>
    <property type="match status" value="1"/>
</dbReference>
<dbReference type="CDD" id="cd05233">
    <property type="entry name" value="SDR_c"/>
    <property type="match status" value="1"/>
</dbReference>
<evidence type="ECO:0000256" key="4">
    <source>
        <dbReference type="ARBA" id="ARBA00040781"/>
    </source>
</evidence>